<comment type="caution">
    <text evidence="3">The sequence shown here is derived from an EMBL/GenBank/DDBJ whole genome shotgun (WGS) entry which is preliminary data.</text>
</comment>
<dbReference type="InterPro" id="IPR008862">
    <property type="entry name" value="Tcp11"/>
</dbReference>
<sequence>MPLAAYSYSPGVYHPTGLCNSFVDWDSDPPKDSFILNTLPSSHFTKLPRWTQIDIAVTAGLADLVLNPPPRGSSSQPPYLSPRPTAPGSPARYPETLYLDQARVSSYAKDAADFAALYMLLLLYRQLVLSGQQQGHVRLALDDLLRLKKEIWEPAASPSVAKSSTPDAQLTKLATSWAESNLRADSSLSTLMRRRVRDAVFRIALPIVVPSLKRSEPHAESETSSGLEPLMPEVQHLGERIAKLAGIHLNVYGALYAQPGLPRRVRRGNRGQHKYHYHYFHHEFACSYLHRGPCHDLNHHDGYRGLGS</sequence>
<gene>
    <name evidence="3" type="ORF">EVJ58_g6636</name>
</gene>
<protein>
    <submittedName>
        <fullName evidence="3">Uncharacterized protein</fullName>
    </submittedName>
</protein>
<proteinExistence type="inferred from homology"/>
<accession>A0A4Y9YB44</accession>
<dbReference type="Proteomes" id="UP000298390">
    <property type="component" value="Unassembled WGS sequence"/>
</dbReference>
<evidence type="ECO:0000256" key="2">
    <source>
        <dbReference type="SAM" id="MobiDB-lite"/>
    </source>
</evidence>
<organism evidence="3 4">
    <name type="scientific">Rhodofomes roseus</name>
    <dbReference type="NCBI Taxonomy" id="34475"/>
    <lineage>
        <taxon>Eukaryota</taxon>
        <taxon>Fungi</taxon>
        <taxon>Dikarya</taxon>
        <taxon>Basidiomycota</taxon>
        <taxon>Agaricomycotina</taxon>
        <taxon>Agaricomycetes</taxon>
        <taxon>Polyporales</taxon>
        <taxon>Rhodofomes</taxon>
    </lineage>
</organism>
<dbReference type="AlphaFoldDB" id="A0A4Y9YB44"/>
<feature type="region of interest" description="Disordered" evidence="2">
    <location>
        <begin position="67"/>
        <end position="92"/>
    </location>
</feature>
<evidence type="ECO:0000313" key="3">
    <source>
        <dbReference type="EMBL" id="TFY58079.1"/>
    </source>
</evidence>
<comment type="similarity">
    <text evidence="1">Belongs to the TCP11 family.</text>
</comment>
<evidence type="ECO:0000313" key="4">
    <source>
        <dbReference type="Proteomes" id="UP000298390"/>
    </source>
</evidence>
<dbReference type="STRING" id="34475.A0A4Y9YB44"/>
<reference evidence="3 4" key="1">
    <citation type="submission" date="2019-01" db="EMBL/GenBank/DDBJ databases">
        <title>Genome sequencing of the rare red list fungi Fomitopsis rosea.</title>
        <authorList>
            <person name="Buettner E."/>
            <person name="Kellner H."/>
        </authorList>
    </citation>
    <scope>NUCLEOTIDE SEQUENCE [LARGE SCALE GENOMIC DNA]</scope>
    <source>
        <strain evidence="3 4">DSM 105464</strain>
    </source>
</reference>
<name>A0A4Y9YB44_9APHY</name>
<dbReference type="EMBL" id="SEKV01000382">
    <property type="protein sequence ID" value="TFY58079.1"/>
    <property type="molecule type" value="Genomic_DNA"/>
</dbReference>
<evidence type="ECO:0000256" key="1">
    <source>
        <dbReference type="ARBA" id="ARBA00010954"/>
    </source>
</evidence>
<dbReference type="Pfam" id="PF05794">
    <property type="entry name" value="Tcp11"/>
    <property type="match status" value="1"/>
</dbReference>